<name>A0ACC2IU19_9PLEO</name>
<comment type="caution">
    <text evidence="1">The sequence shown here is derived from an EMBL/GenBank/DDBJ whole genome shotgun (WGS) entry which is preliminary data.</text>
</comment>
<dbReference type="EMBL" id="JAPHNI010000012">
    <property type="protein sequence ID" value="KAJ8118695.1"/>
    <property type="molecule type" value="Genomic_DNA"/>
</dbReference>
<keyword evidence="2" id="KW-1185">Reference proteome</keyword>
<organism evidence="1 2">
    <name type="scientific">Boeremia exigua</name>
    <dbReference type="NCBI Taxonomy" id="749465"/>
    <lineage>
        <taxon>Eukaryota</taxon>
        <taxon>Fungi</taxon>
        <taxon>Dikarya</taxon>
        <taxon>Ascomycota</taxon>
        <taxon>Pezizomycotina</taxon>
        <taxon>Dothideomycetes</taxon>
        <taxon>Pleosporomycetidae</taxon>
        <taxon>Pleosporales</taxon>
        <taxon>Pleosporineae</taxon>
        <taxon>Didymellaceae</taxon>
        <taxon>Boeremia</taxon>
    </lineage>
</organism>
<protein>
    <submittedName>
        <fullName evidence="1">Uncharacterized protein</fullName>
    </submittedName>
</protein>
<proteinExistence type="predicted"/>
<accession>A0ACC2IU19</accession>
<gene>
    <name evidence="1" type="ORF">OPT61_g386</name>
</gene>
<reference evidence="1" key="1">
    <citation type="submission" date="2022-11" db="EMBL/GenBank/DDBJ databases">
        <title>Genome Sequence of Boeremia exigua.</title>
        <authorList>
            <person name="Buettner E."/>
        </authorList>
    </citation>
    <scope>NUCLEOTIDE SEQUENCE</scope>
    <source>
        <strain evidence="1">CU02</strain>
    </source>
</reference>
<sequence length="839" mass="91249">MIELQDLTVGQVSAQFLVPLLLPLILLGLLQRRSPAVTQTAISWYEPLICTAFSALMAADSAATFSAHRSALFISTFRIFMLVLIAVAAIVTPLGLYEGIVGEIESSPLAFHYLEDRSTFGYGTPPRTAASGVWSRICGSNFPIVCPNSPNNITYSRNASGTFLHYDLYDSKIPANVIDAFQSGLVDYQPSVSSAFDIQYRSYVQSELDLDGMGPVIDNGTTTYTKGTYQPLSTMVLSDSYLVVEGLVVDMKNGGIGFRRHSAPPPRTHGSSWSEDLLFTEPETVCVDTNLTIEFQIPATTNEKAATGSLEVMNLHLTDRGGFVNLKPEYPVWDRADTQQAPELQLRAYKAAWLNNALSMAFMNITNVRNNTTSTKAFSYLHSTMNQTFPLSYSNGKQANQLLNIQPSTFQIATNFGGYLDDAEKGRPNKSTDGNSTTEYSFPAFPPLYTNPFNIQRSSLTCAGSGGGDIANITNMAGKCGLIYGTPRRTDGSATLLFNPGSSWTLPMYSCMSVVKASIKTVSFRFNSTSDLSGLSVASIEAKSYPDEASKPLWAVENTDMELKHGMPLWGIMSPEAAATLNVSTLRRESLYLPGFAGFPALKSHENLPGSDFASAVLSSTYDIGPYSTGNNIEYSGKTNLAMYRRWQEYSRTASTSAKILDLIWTDIAANLVLGTRGLGSDEITKHKRDEADDTGSNLPHVISYSRRVKYKYAYGIPAFLALSLTVASTLATAYFTILGHAKPATMRRFLEHTSVGRLLVAQDSQDQTSKHTNSELDGSTEKTIADCTEPTKEWLKGTGAEIFTLSAEGWTKSVQSHGPGYGQAGTTAAYASVPNTYT</sequence>
<evidence type="ECO:0000313" key="1">
    <source>
        <dbReference type="EMBL" id="KAJ8118695.1"/>
    </source>
</evidence>
<dbReference type="Proteomes" id="UP001153331">
    <property type="component" value="Unassembled WGS sequence"/>
</dbReference>
<evidence type="ECO:0000313" key="2">
    <source>
        <dbReference type="Proteomes" id="UP001153331"/>
    </source>
</evidence>